<dbReference type="Proteomes" id="UP000594363">
    <property type="component" value="Segment"/>
</dbReference>
<sequence>MDTREAAEIVIAINQHDPRVQSNAIADAIWADALKPFTKELAWAAVLEHYRLADDTAASPAMIRKRASHMAERAAAKQRAIEATQARELIAAQGGDATPIRVQQIQAALKDFGKEPKPRLRLVQNLEETA</sequence>
<gene>
    <name evidence="1" type="primary">49</name>
    <name evidence="1" type="ORF">Jinkies_49</name>
</gene>
<evidence type="ECO:0000313" key="1">
    <source>
        <dbReference type="EMBL" id="QKY78997.1"/>
    </source>
</evidence>
<proteinExistence type="predicted"/>
<organism evidence="1 2">
    <name type="scientific">Arthrobacter phage Jinkies</name>
    <dbReference type="NCBI Taxonomy" id="2743903"/>
    <lineage>
        <taxon>Viruses</taxon>
        <taxon>Duplodnaviria</taxon>
        <taxon>Heunggongvirae</taxon>
        <taxon>Uroviricota</taxon>
        <taxon>Caudoviricetes</taxon>
        <taxon>Berryhillviridae</taxon>
        <taxon>Jinkiesvirus</taxon>
        <taxon>Jinkiesvirus jinkies</taxon>
    </lineage>
</organism>
<name>A0A7S6BFQ9_9CAUD</name>
<reference evidence="1 2" key="1">
    <citation type="submission" date="2020-05" db="EMBL/GenBank/DDBJ databases">
        <authorList>
            <person name="Bohanan V.A."/>
            <person name="Brazelton B.R."/>
            <person name="Coffey L.M."/>
            <person name="Donovan A.R."/>
            <person name="Gales A.C."/>
            <person name="Glasscock A.J."/>
            <person name="Grill M."/>
            <person name="Harper M.C."/>
            <person name="Hollowell C.E."/>
            <person name="Liu T.Y."/>
            <person name="Mansour C."/>
            <person name="McDowell A.D."/>
            <person name="Miller T.E."/>
            <person name="Nash A.G."/>
            <person name="Seo J."/>
            <person name="Sherman Z.A."/>
            <person name="Albert R.M."/>
            <person name="Ayala A."/>
            <person name="Monti D.L."/>
            <person name="Garlena R.A."/>
            <person name="Russell D.A."/>
            <person name="Pope W.H."/>
            <person name="Jacobs-Sera D."/>
            <person name="Hatfull G.F."/>
        </authorList>
    </citation>
    <scope>NUCLEOTIDE SEQUENCE [LARGE SCALE GENOMIC DNA]</scope>
</reference>
<protein>
    <submittedName>
        <fullName evidence="1">Uncharacterized protein</fullName>
    </submittedName>
</protein>
<dbReference type="EMBL" id="MT498043">
    <property type="protein sequence ID" value="QKY78997.1"/>
    <property type="molecule type" value="Genomic_DNA"/>
</dbReference>
<accession>A0A7S6BFQ9</accession>
<evidence type="ECO:0000313" key="2">
    <source>
        <dbReference type="Proteomes" id="UP000594363"/>
    </source>
</evidence>
<keyword evidence="2" id="KW-1185">Reference proteome</keyword>